<keyword evidence="4" id="KW-0804">Transcription</keyword>
<dbReference type="Gene3D" id="3.40.50.300">
    <property type="entry name" value="P-loop containing nucleotide triphosphate hydrolases"/>
    <property type="match status" value="1"/>
</dbReference>
<dbReference type="GO" id="GO:0005524">
    <property type="term" value="F:ATP binding"/>
    <property type="evidence" value="ECO:0007669"/>
    <property type="project" value="UniProtKB-KW"/>
</dbReference>
<accession>A0A5C6F9N5</accession>
<evidence type="ECO:0000256" key="3">
    <source>
        <dbReference type="ARBA" id="ARBA00023015"/>
    </source>
</evidence>
<dbReference type="PANTHER" id="PTHR32071">
    <property type="entry name" value="TRANSCRIPTIONAL REGULATORY PROTEIN"/>
    <property type="match status" value="1"/>
</dbReference>
<dbReference type="InterPro" id="IPR058031">
    <property type="entry name" value="AAA_lid_NorR"/>
</dbReference>
<keyword evidence="7" id="KW-1185">Reference proteome</keyword>
<protein>
    <submittedName>
        <fullName evidence="6">Transcriptional regulatory protein ZraR</fullName>
    </submittedName>
</protein>
<dbReference type="InterPro" id="IPR009057">
    <property type="entry name" value="Homeodomain-like_sf"/>
</dbReference>
<dbReference type="PROSITE" id="PS50045">
    <property type="entry name" value="SIGMA54_INTERACT_4"/>
    <property type="match status" value="1"/>
</dbReference>
<dbReference type="AlphaFoldDB" id="A0A5C6F9N5"/>
<organism evidence="6 7">
    <name type="scientific">Rubripirellula tenax</name>
    <dbReference type="NCBI Taxonomy" id="2528015"/>
    <lineage>
        <taxon>Bacteria</taxon>
        <taxon>Pseudomonadati</taxon>
        <taxon>Planctomycetota</taxon>
        <taxon>Planctomycetia</taxon>
        <taxon>Pirellulales</taxon>
        <taxon>Pirellulaceae</taxon>
        <taxon>Rubripirellula</taxon>
    </lineage>
</organism>
<evidence type="ECO:0000256" key="4">
    <source>
        <dbReference type="ARBA" id="ARBA00023163"/>
    </source>
</evidence>
<dbReference type="RefSeq" id="WP_146455380.1">
    <property type="nucleotide sequence ID" value="NZ_SJPW01000002.1"/>
</dbReference>
<dbReference type="InterPro" id="IPR002197">
    <property type="entry name" value="HTH_Fis"/>
</dbReference>
<dbReference type="OrthoDB" id="231230at2"/>
<keyword evidence="3" id="KW-0805">Transcription regulation</keyword>
<dbReference type="Pfam" id="PF02954">
    <property type="entry name" value="HTH_8"/>
    <property type="match status" value="1"/>
</dbReference>
<sequence>MNTGTKIRILGRLLDSSDAPVWVIGSDGRLAYLSAGAASWMQCDVEPLVGRLCVAGAPLSDDPLDRFAASLSPPPGLSVRGTASLRITLAIASKPAPLDVRFVRVGVGAEAITIAIGGQFQDRDVDPEWKDAAALRERLDRWRRRHASITTIATAGASMAAKRLRRRLQVAAATRTDICFFGPPGSASESIATRIHQLAAPAEPIVIVDGSLMDPELLDATLLPLIHRLSDSSSVLATALVRQLDEMPLDAQSRLAELHTTYGGRLRLLALSGTQPVALADDAASVQASGAAPTITLDEAPSRGISDRLIEILSSLSVIIEPLSRRVEDIPLLATALLDHRRAAGEGAAERISRAALDALATYPWPTNFVELDGAIRHAIRAATGTSIAVEQLPLAVRSYRPGGDRVNKKSRTITLDDAVKRYELRLIEEAVEASDGNRAEAARRLGISRSRLLRKLDESSDATDAKRETS</sequence>
<dbReference type="InterPro" id="IPR027417">
    <property type="entry name" value="P-loop_NTPase"/>
</dbReference>
<proteinExistence type="predicted"/>
<evidence type="ECO:0000313" key="7">
    <source>
        <dbReference type="Proteomes" id="UP000318288"/>
    </source>
</evidence>
<dbReference type="Proteomes" id="UP000318288">
    <property type="component" value="Unassembled WGS sequence"/>
</dbReference>
<dbReference type="PANTHER" id="PTHR32071:SF57">
    <property type="entry name" value="C4-DICARBOXYLATE TRANSPORT TRANSCRIPTIONAL REGULATORY PROTEIN DCTD"/>
    <property type="match status" value="1"/>
</dbReference>
<dbReference type="EMBL" id="SJPW01000002">
    <property type="protein sequence ID" value="TWU58463.1"/>
    <property type="molecule type" value="Genomic_DNA"/>
</dbReference>
<dbReference type="PRINTS" id="PR01590">
    <property type="entry name" value="HTHFIS"/>
</dbReference>
<evidence type="ECO:0000256" key="2">
    <source>
        <dbReference type="ARBA" id="ARBA00022840"/>
    </source>
</evidence>
<dbReference type="GO" id="GO:0006355">
    <property type="term" value="P:regulation of DNA-templated transcription"/>
    <property type="evidence" value="ECO:0007669"/>
    <property type="project" value="InterPro"/>
</dbReference>
<dbReference type="Pfam" id="PF25601">
    <property type="entry name" value="AAA_lid_14"/>
    <property type="match status" value="1"/>
</dbReference>
<evidence type="ECO:0000313" key="6">
    <source>
        <dbReference type="EMBL" id="TWU58463.1"/>
    </source>
</evidence>
<evidence type="ECO:0000259" key="5">
    <source>
        <dbReference type="PROSITE" id="PS50045"/>
    </source>
</evidence>
<keyword evidence="2" id="KW-0067">ATP-binding</keyword>
<feature type="domain" description="Sigma-54 factor interaction" evidence="5">
    <location>
        <begin position="154"/>
        <end position="381"/>
    </location>
</feature>
<dbReference type="Gene3D" id="1.10.10.60">
    <property type="entry name" value="Homeodomain-like"/>
    <property type="match status" value="1"/>
</dbReference>
<dbReference type="InterPro" id="IPR002078">
    <property type="entry name" value="Sigma_54_int"/>
</dbReference>
<dbReference type="SUPFAM" id="SSF52540">
    <property type="entry name" value="P-loop containing nucleoside triphosphate hydrolases"/>
    <property type="match status" value="1"/>
</dbReference>
<gene>
    <name evidence="6" type="primary">zraR_3</name>
    <name evidence="6" type="ORF">Poly51_12410</name>
</gene>
<dbReference type="GO" id="GO:0043565">
    <property type="term" value="F:sequence-specific DNA binding"/>
    <property type="evidence" value="ECO:0007669"/>
    <property type="project" value="InterPro"/>
</dbReference>
<dbReference type="SUPFAM" id="SSF46689">
    <property type="entry name" value="Homeodomain-like"/>
    <property type="match status" value="1"/>
</dbReference>
<comment type="caution">
    <text evidence="6">The sequence shown here is derived from an EMBL/GenBank/DDBJ whole genome shotgun (WGS) entry which is preliminary data.</text>
</comment>
<keyword evidence="1" id="KW-0547">Nucleotide-binding</keyword>
<reference evidence="6 7" key="1">
    <citation type="submission" date="2019-02" db="EMBL/GenBank/DDBJ databases">
        <title>Deep-cultivation of Planctomycetes and their phenomic and genomic characterization uncovers novel biology.</title>
        <authorList>
            <person name="Wiegand S."/>
            <person name="Jogler M."/>
            <person name="Boedeker C."/>
            <person name="Pinto D."/>
            <person name="Vollmers J."/>
            <person name="Rivas-Marin E."/>
            <person name="Kohn T."/>
            <person name="Peeters S.H."/>
            <person name="Heuer A."/>
            <person name="Rast P."/>
            <person name="Oberbeckmann S."/>
            <person name="Bunk B."/>
            <person name="Jeske O."/>
            <person name="Meyerdierks A."/>
            <person name="Storesund J.E."/>
            <person name="Kallscheuer N."/>
            <person name="Luecker S."/>
            <person name="Lage O.M."/>
            <person name="Pohl T."/>
            <person name="Merkel B.J."/>
            <person name="Hornburger P."/>
            <person name="Mueller R.-W."/>
            <person name="Bruemmer F."/>
            <person name="Labrenz M."/>
            <person name="Spormann A.M."/>
            <person name="Op Den Camp H."/>
            <person name="Overmann J."/>
            <person name="Amann R."/>
            <person name="Jetten M.S.M."/>
            <person name="Mascher T."/>
            <person name="Medema M.H."/>
            <person name="Devos D.P."/>
            <person name="Kaster A.-K."/>
            <person name="Ovreas L."/>
            <person name="Rohde M."/>
            <person name="Galperin M.Y."/>
            <person name="Jogler C."/>
        </authorList>
    </citation>
    <scope>NUCLEOTIDE SEQUENCE [LARGE SCALE GENOMIC DNA]</scope>
    <source>
        <strain evidence="6 7">Poly51</strain>
    </source>
</reference>
<evidence type="ECO:0000256" key="1">
    <source>
        <dbReference type="ARBA" id="ARBA00022741"/>
    </source>
</evidence>
<dbReference type="Gene3D" id="1.10.8.60">
    <property type="match status" value="1"/>
</dbReference>
<name>A0A5C6F9N5_9BACT</name>